<reference evidence="1" key="1">
    <citation type="journal article" date="2020" name="Mol. Plant Microbe Interact.">
        <title>Genome Sequence of the Biocontrol Agent Coniothyrium minitans strain Conio (IMI 134523).</title>
        <authorList>
            <person name="Patel D."/>
            <person name="Shittu T.A."/>
            <person name="Baroncelli R."/>
            <person name="Muthumeenakshi S."/>
            <person name="Osborne T.H."/>
            <person name="Janganan T.K."/>
            <person name="Sreenivasaprasad S."/>
        </authorList>
    </citation>
    <scope>NUCLEOTIDE SEQUENCE</scope>
    <source>
        <strain evidence="1">Conio</strain>
    </source>
</reference>
<dbReference type="Proteomes" id="UP000756921">
    <property type="component" value="Unassembled WGS sequence"/>
</dbReference>
<gene>
    <name evidence="1" type="ORF">PMIN01_02938</name>
</gene>
<organism evidence="1 2">
    <name type="scientific">Paraphaeosphaeria minitans</name>
    <dbReference type="NCBI Taxonomy" id="565426"/>
    <lineage>
        <taxon>Eukaryota</taxon>
        <taxon>Fungi</taxon>
        <taxon>Dikarya</taxon>
        <taxon>Ascomycota</taxon>
        <taxon>Pezizomycotina</taxon>
        <taxon>Dothideomycetes</taxon>
        <taxon>Pleosporomycetidae</taxon>
        <taxon>Pleosporales</taxon>
        <taxon>Massarineae</taxon>
        <taxon>Didymosphaeriaceae</taxon>
        <taxon>Paraphaeosphaeria</taxon>
    </lineage>
</organism>
<sequence length="32" mass="3614">MGTIRPANPRLHAADKRRELERGFKCAAHLTP</sequence>
<evidence type="ECO:0000313" key="2">
    <source>
        <dbReference type="Proteomes" id="UP000756921"/>
    </source>
</evidence>
<proteinExistence type="predicted"/>
<keyword evidence="2" id="KW-1185">Reference proteome</keyword>
<dbReference type="AlphaFoldDB" id="A0A9P6KUV1"/>
<name>A0A9P6KUV1_9PLEO</name>
<accession>A0A9P6KUV1</accession>
<comment type="caution">
    <text evidence="1">The sequence shown here is derived from an EMBL/GenBank/DDBJ whole genome shotgun (WGS) entry which is preliminary data.</text>
</comment>
<dbReference type="OrthoDB" id="10362666at2759"/>
<evidence type="ECO:0000313" key="1">
    <source>
        <dbReference type="EMBL" id="KAF9740303.1"/>
    </source>
</evidence>
<protein>
    <submittedName>
        <fullName evidence="1">Uncharacterized protein</fullName>
    </submittedName>
</protein>
<dbReference type="EMBL" id="WJXW01000002">
    <property type="protein sequence ID" value="KAF9740303.1"/>
    <property type="molecule type" value="Genomic_DNA"/>
</dbReference>